<dbReference type="Proteomes" id="UP000676409">
    <property type="component" value="Chromosome"/>
</dbReference>
<evidence type="ECO:0000313" key="5">
    <source>
        <dbReference type="EMBL" id="QUD90333.1"/>
    </source>
</evidence>
<dbReference type="PANTHER" id="PTHR43537">
    <property type="entry name" value="TRANSCRIPTIONAL REGULATOR, GNTR FAMILY"/>
    <property type="match status" value="1"/>
</dbReference>
<protein>
    <submittedName>
        <fullName evidence="5">FadR family transcriptional regulator</fullName>
    </submittedName>
</protein>
<dbReference type="InterPro" id="IPR008920">
    <property type="entry name" value="TF_FadR/GntR_C"/>
</dbReference>
<dbReference type="CDD" id="cd07377">
    <property type="entry name" value="WHTH_GntR"/>
    <property type="match status" value="1"/>
</dbReference>
<dbReference type="InterPro" id="IPR011711">
    <property type="entry name" value="GntR_C"/>
</dbReference>
<gene>
    <name evidence="5" type="ORF">KCG34_10960</name>
</gene>
<evidence type="ECO:0000256" key="2">
    <source>
        <dbReference type="ARBA" id="ARBA00023125"/>
    </source>
</evidence>
<proteinExistence type="predicted"/>
<keyword evidence="1" id="KW-0805">Transcription regulation</keyword>
<accession>A0A975IWW8</accession>
<dbReference type="SUPFAM" id="SSF48008">
    <property type="entry name" value="GntR ligand-binding domain-like"/>
    <property type="match status" value="1"/>
</dbReference>
<dbReference type="KEGG" id="caul:KCG34_10960"/>
<dbReference type="SMART" id="SM00345">
    <property type="entry name" value="HTH_GNTR"/>
    <property type="match status" value="1"/>
</dbReference>
<dbReference type="Pfam" id="PF00392">
    <property type="entry name" value="GntR"/>
    <property type="match status" value="1"/>
</dbReference>
<feature type="domain" description="HTH gntR-type" evidence="4">
    <location>
        <begin position="13"/>
        <end position="79"/>
    </location>
</feature>
<reference evidence="5" key="1">
    <citation type="submission" date="2021-04" db="EMBL/GenBank/DDBJ databases">
        <title>The complete genome sequence of Caulobacter sp. S6.</title>
        <authorList>
            <person name="Tang Y."/>
            <person name="Ouyang W."/>
            <person name="Liu Q."/>
            <person name="Huang B."/>
            <person name="Guo Z."/>
            <person name="Lei P."/>
        </authorList>
    </citation>
    <scope>NUCLEOTIDE SEQUENCE</scope>
    <source>
        <strain evidence="5">S6</strain>
    </source>
</reference>
<dbReference type="Gene3D" id="1.10.10.10">
    <property type="entry name" value="Winged helix-like DNA-binding domain superfamily/Winged helix DNA-binding domain"/>
    <property type="match status" value="1"/>
</dbReference>
<dbReference type="SMART" id="SM00895">
    <property type="entry name" value="FCD"/>
    <property type="match status" value="1"/>
</dbReference>
<keyword evidence="3" id="KW-0804">Transcription</keyword>
<dbReference type="PROSITE" id="PS50949">
    <property type="entry name" value="HTH_GNTR"/>
    <property type="match status" value="1"/>
</dbReference>
<dbReference type="InterPro" id="IPR036390">
    <property type="entry name" value="WH_DNA-bd_sf"/>
</dbReference>
<dbReference type="GO" id="GO:0003700">
    <property type="term" value="F:DNA-binding transcription factor activity"/>
    <property type="evidence" value="ECO:0007669"/>
    <property type="project" value="InterPro"/>
</dbReference>
<dbReference type="PRINTS" id="PR00035">
    <property type="entry name" value="HTHGNTR"/>
</dbReference>
<dbReference type="RefSeq" id="WP_211940384.1">
    <property type="nucleotide sequence ID" value="NZ_CP073078.1"/>
</dbReference>
<dbReference type="SUPFAM" id="SSF46785">
    <property type="entry name" value="Winged helix' DNA-binding domain"/>
    <property type="match status" value="1"/>
</dbReference>
<evidence type="ECO:0000256" key="1">
    <source>
        <dbReference type="ARBA" id="ARBA00023015"/>
    </source>
</evidence>
<dbReference type="GO" id="GO:0003677">
    <property type="term" value="F:DNA binding"/>
    <property type="evidence" value="ECO:0007669"/>
    <property type="project" value="UniProtKB-KW"/>
</dbReference>
<sequence length="253" mass="27599">MADDVFEQGRRGGSLTYDLAESVGRSIIAGEFRDGFPTEGELAKRLGVSRNIIREVVKILSAKGLLSARPRQGTVIEPESRWNLLDPDVLRWLLNREFSVDLLIAFAEARLAFEPHAAAMAARRADAAGRAAITKAIDGMRTSITGHGDRIAADVAFHVAVLEASGNPFFRELRELVNTALRVSMRHTYRIKDPAITLGQHEQTAEAILAGDAEGAYLGMQRMMLDVLSLLPQSAGEPAHQSRTTRRRSAAAS</sequence>
<keyword evidence="6" id="KW-1185">Reference proteome</keyword>
<dbReference type="AlphaFoldDB" id="A0A975IWW8"/>
<dbReference type="EMBL" id="CP073078">
    <property type="protein sequence ID" value="QUD90333.1"/>
    <property type="molecule type" value="Genomic_DNA"/>
</dbReference>
<evidence type="ECO:0000256" key="3">
    <source>
        <dbReference type="ARBA" id="ARBA00023163"/>
    </source>
</evidence>
<dbReference type="InterPro" id="IPR036388">
    <property type="entry name" value="WH-like_DNA-bd_sf"/>
</dbReference>
<evidence type="ECO:0000259" key="4">
    <source>
        <dbReference type="PROSITE" id="PS50949"/>
    </source>
</evidence>
<dbReference type="Gene3D" id="1.20.120.530">
    <property type="entry name" value="GntR ligand-binding domain-like"/>
    <property type="match status" value="1"/>
</dbReference>
<keyword evidence="2" id="KW-0238">DNA-binding</keyword>
<dbReference type="Pfam" id="PF07729">
    <property type="entry name" value="FCD"/>
    <property type="match status" value="1"/>
</dbReference>
<evidence type="ECO:0000313" key="6">
    <source>
        <dbReference type="Proteomes" id="UP000676409"/>
    </source>
</evidence>
<name>A0A975IWW8_9CAUL</name>
<dbReference type="InterPro" id="IPR000524">
    <property type="entry name" value="Tscrpt_reg_HTH_GntR"/>
</dbReference>
<organism evidence="5 6">
    <name type="scientific">Phenylobacterium montanum</name>
    <dbReference type="NCBI Taxonomy" id="2823693"/>
    <lineage>
        <taxon>Bacteria</taxon>
        <taxon>Pseudomonadati</taxon>
        <taxon>Pseudomonadota</taxon>
        <taxon>Alphaproteobacteria</taxon>
        <taxon>Caulobacterales</taxon>
        <taxon>Caulobacteraceae</taxon>
        <taxon>Phenylobacterium</taxon>
    </lineage>
</organism>
<dbReference type="PANTHER" id="PTHR43537:SF44">
    <property type="entry name" value="GNTR FAMILY REGULATORY PROTEIN"/>
    <property type="match status" value="1"/>
</dbReference>